<dbReference type="CDD" id="cd00104">
    <property type="entry name" value="KAZAL_FS"/>
    <property type="match status" value="1"/>
</dbReference>
<sequence length="95" mass="10134">MRHFIPIVCITALLLSGVCDAESPPGPITLPPFCSKFTPPTCSRLFAPVCATTGDTYSNLCVMCTAMWRGDLSPLTSYVEGRCSDDPNLPGPGPR</sequence>
<organism evidence="3 4">
    <name type="scientific">Patiria miniata</name>
    <name type="common">Bat star</name>
    <name type="synonym">Asterina miniata</name>
    <dbReference type="NCBI Taxonomy" id="46514"/>
    <lineage>
        <taxon>Eukaryota</taxon>
        <taxon>Metazoa</taxon>
        <taxon>Echinodermata</taxon>
        <taxon>Eleutherozoa</taxon>
        <taxon>Asterozoa</taxon>
        <taxon>Asteroidea</taxon>
        <taxon>Valvatacea</taxon>
        <taxon>Valvatida</taxon>
        <taxon>Asterinidae</taxon>
        <taxon>Patiria</taxon>
    </lineage>
</organism>
<accession>A0A914BRU6</accession>
<dbReference type="SMART" id="SM00280">
    <property type="entry name" value="KAZAL"/>
    <property type="match status" value="1"/>
</dbReference>
<protein>
    <recommendedName>
        <fullName evidence="2">Kazal-like domain-containing protein</fullName>
    </recommendedName>
</protein>
<dbReference type="GeneID" id="119746262"/>
<dbReference type="Pfam" id="PF00050">
    <property type="entry name" value="Kazal_1"/>
    <property type="match status" value="1"/>
</dbReference>
<dbReference type="RefSeq" id="XP_038079028.1">
    <property type="nucleotide sequence ID" value="XM_038223100.1"/>
</dbReference>
<keyword evidence="4" id="KW-1185">Reference proteome</keyword>
<dbReference type="OrthoDB" id="328123at2759"/>
<keyword evidence="1" id="KW-0732">Signal</keyword>
<dbReference type="Proteomes" id="UP000887568">
    <property type="component" value="Unplaced"/>
</dbReference>
<dbReference type="PROSITE" id="PS00282">
    <property type="entry name" value="KAZAL_1"/>
    <property type="match status" value="1"/>
</dbReference>
<evidence type="ECO:0000259" key="2">
    <source>
        <dbReference type="PROSITE" id="PS51465"/>
    </source>
</evidence>
<dbReference type="SUPFAM" id="SSF100895">
    <property type="entry name" value="Kazal-type serine protease inhibitors"/>
    <property type="match status" value="1"/>
</dbReference>
<evidence type="ECO:0000313" key="3">
    <source>
        <dbReference type="EnsemblMetazoa" id="XP_038079028.1"/>
    </source>
</evidence>
<dbReference type="InterPro" id="IPR002350">
    <property type="entry name" value="Kazal_dom"/>
</dbReference>
<dbReference type="EnsemblMetazoa" id="XM_038223100.1">
    <property type="protein sequence ID" value="XP_038079028.1"/>
    <property type="gene ID" value="LOC119746262"/>
</dbReference>
<dbReference type="OMA" id="CTAMWRG"/>
<dbReference type="InterPro" id="IPR036058">
    <property type="entry name" value="Kazal_dom_sf"/>
</dbReference>
<feature type="signal peptide" evidence="1">
    <location>
        <begin position="1"/>
        <end position="21"/>
    </location>
</feature>
<evidence type="ECO:0000313" key="4">
    <source>
        <dbReference type="Proteomes" id="UP000887568"/>
    </source>
</evidence>
<evidence type="ECO:0000256" key="1">
    <source>
        <dbReference type="SAM" id="SignalP"/>
    </source>
</evidence>
<dbReference type="AlphaFoldDB" id="A0A914BRU6"/>
<proteinExistence type="predicted"/>
<name>A0A914BRU6_PATMI</name>
<dbReference type="Gene3D" id="3.30.60.30">
    <property type="match status" value="1"/>
</dbReference>
<feature type="chain" id="PRO_5037295074" description="Kazal-like domain-containing protein" evidence="1">
    <location>
        <begin position="22"/>
        <end position="95"/>
    </location>
</feature>
<reference evidence="3" key="1">
    <citation type="submission" date="2022-11" db="UniProtKB">
        <authorList>
            <consortium name="EnsemblMetazoa"/>
        </authorList>
    </citation>
    <scope>IDENTIFICATION</scope>
</reference>
<dbReference type="PROSITE" id="PS51465">
    <property type="entry name" value="KAZAL_2"/>
    <property type="match status" value="1"/>
</dbReference>
<feature type="domain" description="Kazal-like" evidence="2">
    <location>
        <begin position="28"/>
        <end position="85"/>
    </location>
</feature>